<dbReference type="Pfam" id="PF05896">
    <property type="entry name" value="NQRA_N"/>
    <property type="match status" value="1"/>
</dbReference>
<dbReference type="GO" id="GO:0016655">
    <property type="term" value="F:oxidoreductase activity, acting on NAD(P)H, quinone or similar compound as acceptor"/>
    <property type="evidence" value="ECO:0007669"/>
    <property type="project" value="UniProtKB-UniRule"/>
</dbReference>
<dbReference type="PANTHER" id="PTHR37839">
    <property type="entry name" value="NA(+)-TRANSLOCATING NADH-QUINONE REDUCTASE SUBUNIT A"/>
    <property type="match status" value="1"/>
</dbReference>
<feature type="domain" description="NqrA N-terminal barrel-sandwich hybrid" evidence="2">
    <location>
        <begin position="4"/>
        <end position="97"/>
    </location>
</feature>
<keyword evidence="5" id="KW-1185">Reference proteome</keyword>
<proteinExistence type="inferred from homology"/>
<evidence type="ECO:0000259" key="2">
    <source>
        <dbReference type="Pfam" id="PF05896"/>
    </source>
</evidence>
<keyword evidence="1" id="KW-1278">Translocase</keyword>
<dbReference type="Pfam" id="PF24836">
    <property type="entry name" value="NQRA_2nd"/>
    <property type="match status" value="1"/>
</dbReference>
<evidence type="ECO:0000313" key="5">
    <source>
        <dbReference type="Proteomes" id="UP000246278"/>
    </source>
</evidence>
<evidence type="ECO:0000259" key="3">
    <source>
        <dbReference type="Pfam" id="PF24836"/>
    </source>
</evidence>
<dbReference type="NCBIfam" id="TIGR01936">
    <property type="entry name" value="nqrA"/>
    <property type="match status" value="1"/>
</dbReference>
<protein>
    <recommendedName>
        <fullName evidence="1">Na(+)-translocating NADH-quinone reductase subunit A</fullName>
        <shortName evidence="1">Na(+)-NQR subunit A</shortName>
        <shortName evidence="1">Na(+)-translocating NQR subunit A</shortName>
        <ecNumber evidence="1">7.2.1.1</ecNumber>
    </recommendedName>
    <alternativeName>
        <fullName evidence="1">NQR complex subunit A</fullName>
    </alternativeName>
    <alternativeName>
        <fullName evidence="1">NQR-1 subunit A</fullName>
    </alternativeName>
</protein>
<comment type="function">
    <text evidence="1">NQR complex catalyzes the reduction of ubiquinone-1 to ubiquinol by two successive reactions, coupled with the transport of Na(+) ions from the cytoplasm to the periplasm. NqrA to NqrE are probably involved in the second step, the conversion of ubisemiquinone to ubiquinol.</text>
</comment>
<accession>A0A317T958</accession>
<gene>
    <name evidence="1" type="primary">nqrA</name>
    <name evidence="4" type="ORF">CR164_03850</name>
</gene>
<evidence type="ECO:0000313" key="4">
    <source>
        <dbReference type="EMBL" id="PWW82880.1"/>
    </source>
</evidence>
<dbReference type="RefSeq" id="WP_110022595.1">
    <property type="nucleotide sequence ID" value="NZ_PDNZ01000002.1"/>
</dbReference>
<evidence type="ECO:0000256" key="1">
    <source>
        <dbReference type="HAMAP-Rule" id="MF_00425"/>
    </source>
</evidence>
<dbReference type="NCBIfam" id="NF003761">
    <property type="entry name" value="PRK05352.1-4"/>
    <property type="match status" value="1"/>
</dbReference>
<dbReference type="AlphaFoldDB" id="A0A317T958"/>
<feature type="domain" description="NqrA second alpha/beta" evidence="3">
    <location>
        <begin position="118"/>
        <end position="261"/>
    </location>
</feature>
<dbReference type="EMBL" id="PDNZ01000002">
    <property type="protein sequence ID" value="PWW82880.1"/>
    <property type="molecule type" value="Genomic_DNA"/>
</dbReference>
<dbReference type="GO" id="GO:0006814">
    <property type="term" value="P:sodium ion transport"/>
    <property type="evidence" value="ECO:0007669"/>
    <property type="project" value="UniProtKB-UniRule"/>
</dbReference>
<dbReference type="PANTHER" id="PTHR37839:SF1">
    <property type="entry name" value="NA(+)-TRANSLOCATING NADH-QUINONE REDUCTASE SUBUNIT A"/>
    <property type="match status" value="1"/>
</dbReference>
<comment type="subunit">
    <text evidence="1">Composed of six subunits; NqrA, NqrB, NqrC, NqrD, NqrE and NqrF.</text>
</comment>
<comment type="caution">
    <text evidence="4">The sequence shown here is derived from an EMBL/GenBank/DDBJ whole genome shotgun (WGS) entry which is preliminary data.</text>
</comment>
<reference evidence="5" key="1">
    <citation type="submission" date="2017-10" db="EMBL/GenBank/DDBJ databases">
        <authorList>
            <person name="Gaisin V.A."/>
            <person name="Rysina M.S."/>
            <person name="Grouzdev D.S."/>
        </authorList>
    </citation>
    <scope>NUCLEOTIDE SEQUENCE [LARGE SCALE GENOMIC DNA]</scope>
    <source>
        <strain evidence="5">V1</strain>
    </source>
</reference>
<comment type="catalytic activity">
    <reaction evidence="1">
        <text>a ubiquinone + n Na(+)(in) + NADH + H(+) = a ubiquinol + n Na(+)(out) + NAD(+)</text>
        <dbReference type="Rhea" id="RHEA:47748"/>
        <dbReference type="Rhea" id="RHEA-COMP:9565"/>
        <dbReference type="Rhea" id="RHEA-COMP:9566"/>
        <dbReference type="ChEBI" id="CHEBI:15378"/>
        <dbReference type="ChEBI" id="CHEBI:16389"/>
        <dbReference type="ChEBI" id="CHEBI:17976"/>
        <dbReference type="ChEBI" id="CHEBI:29101"/>
        <dbReference type="ChEBI" id="CHEBI:57540"/>
        <dbReference type="ChEBI" id="CHEBI:57945"/>
        <dbReference type="EC" id="7.2.1.1"/>
    </reaction>
</comment>
<dbReference type="Proteomes" id="UP000246278">
    <property type="component" value="Unassembled WGS sequence"/>
</dbReference>
<keyword evidence="1" id="KW-0406">Ion transport</keyword>
<dbReference type="EC" id="7.2.1.1" evidence="1"/>
<dbReference type="OrthoDB" id="9774536at2"/>
<keyword evidence="1" id="KW-0739">Sodium transport</keyword>
<comment type="similarity">
    <text evidence="1">Belongs to the NqrA family.</text>
</comment>
<dbReference type="HAMAP" id="MF_00425">
    <property type="entry name" value="NqrA"/>
    <property type="match status" value="1"/>
</dbReference>
<keyword evidence="1" id="KW-0813">Transport</keyword>
<dbReference type="InterPro" id="IPR056147">
    <property type="entry name" value="NQRA_N"/>
</dbReference>
<name>A0A317T958_9CHLB</name>
<keyword evidence="1" id="KW-0520">NAD</keyword>
<dbReference type="InterPro" id="IPR056148">
    <property type="entry name" value="NQRA_2nd"/>
</dbReference>
<keyword evidence="1 4" id="KW-0830">Ubiquinone</keyword>
<organism evidence="4 5">
    <name type="scientific">Prosthecochloris marina</name>
    <dbReference type="NCBI Taxonomy" id="2017681"/>
    <lineage>
        <taxon>Bacteria</taxon>
        <taxon>Pseudomonadati</taxon>
        <taxon>Chlorobiota</taxon>
        <taxon>Chlorobiia</taxon>
        <taxon>Chlorobiales</taxon>
        <taxon>Chlorobiaceae</taxon>
        <taxon>Prosthecochloris</taxon>
    </lineage>
</organism>
<sequence length="451" mass="50264">MKVIRLKKGHNLAIAGQPEKLLVNAGQPARLKIRPLDFRGIKPKLLVKEGDHVNTGTPVLYNKIFPDMFVTAPGAGRVVNIVIGERRVVKEIVIDLDRTESFESFERFNEQSVPTLSPDTIKKQLLRSGLWPVIRQRPFSSVADPEKLPKAVFIPATPTAPFAPDTDYLLEQDTTGLQMGLSVLKRLTGKPVHLVAGNDSSSTALGGAKDVVLHRFSGPHPAGNVGIHIHHIAPIRNRDDIVWYVSLQDVMRVGRFFLKGILPVEKIVTVGGESVEKRHYIKIRQGMMLKDVLWGNPVERGARLVSGDLLTGLQCVAEDPLGFYHDTVSVIPESARRDFFGWLVPGLHKYSLTNLFLSRLVNNRGTHLDTRMHGSKRVIIPFGNIESVLPMNILPTFLIKMILAEDIDEMEKLGIYECDPEDFALCSFIDASKMEVAEIIRQGLEYVEKNG</sequence>
<keyword evidence="1" id="KW-0915">Sodium</keyword>
<dbReference type="InterPro" id="IPR008703">
    <property type="entry name" value="NqrA"/>
</dbReference>